<feature type="transmembrane region" description="Helical" evidence="8">
    <location>
        <begin position="472"/>
        <end position="495"/>
    </location>
</feature>
<feature type="transmembrane region" description="Helical" evidence="8">
    <location>
        <begin position="25"/>
        <end position="45"/>
    </location>
</feature>
<dbReference type="OrthoDB" id="9810398at2"/>
<protein>
    <submittedName>
        <fullName evidence="11">Glycosyltransferase family 39 protein</fullName>
    </submittedName>
</protein>
<keyword evidence="7 8" id="KW-0472">Membrane</keyword>
<evidence type="ECO:0000256" key="1">
    <source>
        <dbReference type="ARBA" id="ARBA00004651"/>
    </source>
</evidence>
<dbReference type="KEGG" id="kbs:EPA93_18535"/>
<feature type="transmembrane region" description="Helical" evidence="8">
    <location>
        <begin position="228"/>
        <end position="246"/>
    </location>
</feature>
<dbReference type="InterPro" id="IPR056785">
    <property type="entry name" value="YkcA/B-like_C"/>
</dbReference>
<accession>A0A4V0YYY9</accession>
<evidence type="ECO:0000313" key="11">
    <source>
        <dbReference type="EMBL" id="QBD77881.1"/>
    </source>
</evidence>
<keyword evidence="6 8" id="KW-1133">Transmembrane helix</keyword>
<evidence type="ECO:0000256" key="6">
    <source>
        <dbReference type="ARBA" id="ARBA00022989"/>
    </source>
</evidence>
<dbReference type="EMBL" id="CP035758">
    <property type="protein sequence ID" value="QBD77881.1"/>
    <property type="molecule type" value="Genomic_DNA"/>
</dbReference>
<evidence type="ECO:0000259" key="9">
    <source>
        <dbReference type="Pfam" id="PF13231"/>
    </source>
</evidence>
<dbReference type="Pfam" id="PF13231">
    <property type="entry name" value="PMT_2"/>
    <property type="match status" value="1"/>
</dbReference>
<keyword evidence="12" id="KW-1185">Reference proteome</keyword>
<comment type="subcellular location">
    <subcellularLocation>
        <location evidence="1">Cell membrane</location>
        <topology evidence="1">Multi-pass membrane protein</topology>
    </subcellularLocation>
</comment>
<dbReference type="GO" id="GO:0016763">
    <property type="term" value="F:pentosyltransferase activity"/>
    <property type="evidence" value="ECO:0007669"/>
    <property type="project" value="TreeGrafter"/>
</dbReference>
<dbReference type="PANTHER" id="PTHR33908:SF3">
    <property type="entry name" value="UNDECAPRENYL PHOSPHATE-ALPHA-4-AMINO-4-DEOXY-L-ARABINOSE ARABINOSYL TRANSFERASE"/>
    <property type="match status" value="1"/>
</dbReference>
<name>A0A4V0YYY9_KTERU</name>
<feature type="transmembrane region" description="Helical" evidence="8">
    <location>
        <begin position="157"/>
        <end position="175"/>
    </location>
</feature>
<feature type="domain" description="Putative mannosyltransferase YkcA/B-like C-terminal" evidence="10">
    <location>
        <begin position="532"/>
        <end position="624"/>
    </location>
</feature>
<keyword evidence="3" id="KW-0328">Glycosyltransferase</keyword>
<evidence type="ECO:0000313" key="12">
    <source>
        <dbReference type="Proteomes" id="UP000290365"/>
    </source>
</evidence>
<feature type="transmembrane region" description="Helical" evidence="8">
    <location>
        <begin position="104"/>
        <end position="123"/>
    </location>
</feature>
<reference evidence="11 12" key="1">
    <citation type="submission" date="2019-01" db="EMBL/GenBank/DDBJ databases">
        <title>Ktedonosporobacter rubrisoli SCAWS-G2.</title>
        <authorList>
            <person name="Huang Y."/>
            <person name="Yan B."/>
        </authorList>
    </citation>
    <scope>NUCLEOTIDE SEQUENCE [LARGE SCALE GENOMIC DNA]</scope>
    <source>
        <strain evidence="11 12">SCAWS-G2</strain>
    </source>
</reference>
<feature type="transmembrane region" description="Helical" evidence="8">
    <location>
        <begin position="358"/>
        <end position="379"/>
    </location>
</feature>
<feature type="domain" description="Glycosyltransferase RgtA/B/C/D-like" evidence="9">
    <location>
        <begin position="84"/>
        <end position="242"/>
    </location>
</feature>
<gene>
    <name evidence="11" type="ORF">EPA93_18535</name>
</gene>
<dbReference type="GO" id="GO:0010041">
    <property type="term" value="P:response to iron(III) ion"/>
    <property type="evidence" value="ECO:0007669"/>
    <property type="project" value="TreeGrafter"/>
</dbReference>
<evidence type="ECO:0000256" key="4">
    <source>
        <dbReference type="ARBA" id="ARBA00022679"/>
    </source>
</evidence>
<sequence length="675" mass="73897">MYPVTSRQASLWKTRRCCSEAMSSYWYYFALGALFLLAICFNFLYLGQQGYGNLYYATTVKSMLMNWHNFFFVSFDPGGFVSVDKPPLGFWLQAASARLFGLSGWSLAFPQASAGSLSVIILAQLVRHYFGSVAGLLAGLTLALTPISVVTSRNNTIDSMLVLILLLTAWAVWHACETGHLRWLLLGAFLLGLGFNIKMLQAYLVIPALTILYLLGSSLSMRRRLGQLALAAVVLLVISLSWSLAVDMTPAAQRPYVGSSTDNSEVSLALGYNGIFRLLGITGMTQEQPAASRQQQQMSMLSGSAAAGVGEPGPFRLLQEPPGGQISWLLPLAIFGLFAEACRHRLWRFPLQPRQQGLVLWSVWLLTMLIFFSLAGYFYAYYLVMLAPALSALVGIGIVALWRQFRRPGWLGWGLLLAILVTTVEQCALLAHFPAWSQVLVPVILCFELLVAIILAVTRLSTLSILPQIPGFVVSVGLLLLLLTPALWSAISVWLGADPEFPVAGPAWNSTPTQVKSVISSQGMFPDTNPKLLQYVQHARGKTRVLLVTLNALSASPIILATSQPVLALGGFTGRDPVFSVAQISDLLHKGTVRFFLLPTSTLVASMMGGSVGNNDELMQWVRRQCALVSPQLWQAEASESTFEQLFDCAQMPAGRVHFMEGGNSSNVSWKRWTV</sequence>
<dbReference type="Proteomes" id="UP000290365">
    <property type="component" value="Chromosome"/>
</dbReference>
<dbReference type="Pfam" id="PF24878">
    <property type="entry name" value="YkcB_C"/>
    <property type="match status" value="1"/>
</dbReference>
<feature type="transmembrane region" description="Helical" evidence="8">
    <location>
        <begin position="385"/>
        <end position="403"/>
    </location>
</feature>
<organism evidence="11 12">
    <name type="scientific">Ktedonosporobacter rubrisoli</name>
    <dbReference type="NCBI Taxonomy" id="2509675"/>
    <lineage>
        <taxon>Bacteria</taxon>
        <taxon>Bacillati</taxon>
        <taxon>Chloroflexota</taxon>
        <taxon>Ktedonobacteria</taxon>
        <taxon>Ktedonobacterales</taxon>
        <taxon>Ktedonosporobacteraceae</taxon>
        <taxon>Ktedonosporobacter</taxon>
    </lineage>
</organism>
<evidence type="ECO:0000256" key="7">
    <source>
        <dbReference type="ARBA" id="ARBA00023136"/>
    </source>
</evidence>
<dbReference type="GO" id="GO:0009103">
    <property type="term" value="P:lipopolysaccharide biosynthetic process"/>
    <property type="evidence" value="ECO:0007669"/>
    <property type="project" value="UniProtKB-ARBA"/>
</dbReference>
<dbReference type="GO" id="GO:0005886">
    <property type="term" value="C:plasma membrane"/>
    <property type="evidence" value="ECO:0007669"/>
    <property type="project" value="UniProtKB-SubCell"/>
</dbReference>
<evidence type="ECO:0000256" key="8">
    <source>
        <dbReference type="SAM" id="Phobius"/>
    </source>
</evidence>
<dbReference type="AlphaFoldDB" id="A0A4V0YYY9"/>
<evidence type="ECO:0000259" key="10">
    <source>
        <dbReference type="Pfam" id="PF24878"/>
    </source>
</evidence>
<feature type="transmembrane region" description="Helical" evidence="8">
    <location>
        <begin position="439"/>
        <end position="460"/>
    </location>
</feature>
<evidence type="ECO:0000256" key="2">
    <source>
        <dbReference type="ARBA" id="ARBA00022475"/>
    </source>
</evidence>
<dbReference type="InterPro" id="IPR050297">
    <property type="entry name" value="LipidA_mod_glycosyltrf_83"/>
</dbReference>
<evidence type="ECO:0000256" key="3">
    <source>
        <dbReference type="ARBA" id="ARBA00022676"/>
    </source>
</evidence>
<feature type="transmembrane region" description="Helical" evidence="8">
    <location>
        <begin position="410"/>
        <end position="433"/>
    </location>
</feature>
<keyword evidence="2" id="KW-1003">Cell membrane</keyword>
<dbReference type="InterPro" id="IPR038731">
    <property type="entry name" value="RgtA/B/C-like"/>
</dbReference>
<evidence type="ECO:0000256" key="5">
    <source>
        <dbReference type="ARBA" id="ARBA00022692"/>
    </source>
</evidence>
<keyword evidence="5 8" id="KW-0812">Transmembrane</keyword>
<keyword evidence="4 11" id="KW-0808">Transferase</keyword>
<feature type="transmembrane region" description="Helical" evidence="8">
    <location>
        <begin position="129"/>
        <end position="150"/>
    </location>
</feature>
<proteinExistence type="predicted"/>
<dbReference type="PANTHER" id="PTHR33908">
    <property type="entry name" value="MANNOSYLTRANSFERASE YKCB-RELATED"/>
    <property type="match status" value="1"/>
</dbReference>